<keyword evidence="1" id="KW-0472">Membrane</keyword>
<protein>
    <submittedName>
        <fullName evidence="2">Uncharacterized protein</fullName>
    </submittedName>
</protein>
<organism evidence="2">
    <name type="scientific">marine sediment metagenome</name>
    <dbReference type="NCBI Taxonomy" id="412755"/>
    <lineage>
        <taxon>unclassified sequences</taxon>
        <taxon>metagenomes</taxon>
        <taxon>ecological metagenomes</taxon>
    </lineage>
</organism>
<keyword evidence="1" id="KW-1133">Transmembrane helix</keyword>
<feature type="transmembrane region" description="Helical" evidence="1">
    <location>
        <begin position="32"/>
        <end position="53"/>
    </location>
</feature>
<dbReference type="EMBL" id="LAZR01013867">
    <property type="protein sequence ID" value="KKM19965.1"/>
    <property type="molecule type" value="Genomic_DNA"/>
</dbReference>
<comment type="caution">
    <text evidence="2">The sequence shown here is derived from an EMBL/GenBank/DDBJ whole genome shotgun (WGS) entry which is preliminary data.</text>
</comment>
<dbReference type="AlphaFoldDB" id="A0A0F9KX53"/>
<keyword evidence="1" id="KW-0812">Transmembrane</keyword>
<name>A0A0F9KX53_9ZZZZ</name>
<evidence type="ECO:0000313" key="2">
    <source>
        <dbReference type="EMBL" id="KKM19965.1"/>
    </source>
</evidence>
<gene>
    <name evidence="2" type="ORF">LCGC14_1650230</name>
</gene>
<proteinExistence type="predicted"/>
<sequence length="113" mass="13679">MSILMSNRHAHDLALIWVNSARGIGKSKAFRGLIYASLILFLKWLNYHGIWLMTNYDKLGQTLYFEDLEKELKNIRKWKKEKEFFLKVQKRSIQERTLVYWQRNYKLNSIPNQ</sequence>
<evidence type="ECO:0000256" key="1">
    <source>
        <dbReference type="SAM" id="Phobius"/>
    </source>
</evidence>
<reference evidence="2" key="1">
    <citation type="journal article" date="2015" name="Nature">
        <title>Complex archaea that bridge the gap between prokaryotes and eukaryotes.</title>
        <authorList>
            <person name="Spang A."/>
            <person name="Saw J.H."/>
            <person name="Jorgensen S.L."/>
            <person name="Zaremba-Niedzwiedzka K."/>
            <person name="Martijn J."/>
            <person name="Lind A.E."/>
            <person name="van Eijk R."/>
            <person name="Schleper C."/>
            <person name="Guy L."/>
            <person name="Ettema T.J."/>
        </authorList>
    </citation>
    <scope>NUCLEOTIDE SEQUENCE</scope>
</reference>
<accession>A0A0F9KX53</accession>